<protein>
    <submittedName>
        <fullName evidence="2">DUF2088 domain-containing protein</fullName>
    </submittedName>
</protein>
<evidence type="ECO:0000313" key="3">
    <source>
        <dbReference type="Proteomes" id="UP000658131"/>
    </source>
</evidence>
<sequence length="429" mass="46395">MLFEPKVKVNFADMLDGIVIPPMYRVRQRFEDRHIERVRETVLDEMARFTAGRVLKNKRIAVTAGSRGISHNAEIMSAVLEGLRRAGARPFLVAAMGSHAGATPEGQLAMIRHLGIDPDALGVEVKASMDTVQVGALENGMPVYFSKDAFEADGVFAVNKIKPHADFKGEYESGLVKMLVIGLGKHKGCSTIHRMGFENFSWALPTAARVILDSCPILGGLAIVENAYDQPMLLEAVAAADFMDREKELLVLAKQNIARIKTEQLDVLIIDEIGKNISGEGMDPNVTGRPGSYLNEGFDCIRINQIVVRDVTEPSGGNGAGIGMADITTLSCVRKLDLGAMYTNSITAGILGPSRLPVILNSDEEAVKTAVKIGAGAQGGAPRIARVRNTLMLDEILISEALLAEFSSREDVEVVGRADFLFDEDGSFR</sequence>
<dbReference type="RefSeq" id="WP_262398579.1">
    <property type="nucleotide sequence ID" value="NZ_JACRTB010000001.1"/>
</dbReference>
<name>A0ABR7NGR8_9FIRM</name>
<dbReference type="Pfam" id="PF09861">
    <property type="entry name" value="Lar_N"/>
    <property type="match status" value="1"/>
</dbReference>
<keyword evidence="3" id="KW-1185">Reference proteome</keyword>
<evidence type="ECO:0000259" key="1">
    <source>
        <dbReference type="Pfam" id="PF09861"/>
    </source>
</evidence>
<gene>
    <name evidence="2" type="ORF">H8717_00480</name>
</gene>
<reference evidence="2 3" key="1">
    <citation type="submission" date="2020-08" db="EMBL/GenBank/DDBJ databases">
        <title>Genome public.</title>
        <authorList>
            <person name="Liu C."/>
            <person name="Sun Q."/>
        </authorList>
    </citation>
    <scope>NUCLEOTIDE SEQUENCE [LARGE SCALE GENOMIC DNA]</scope>
    <source>
        <strain evidence="2 3">BX1</strain>
    </source>
</reference>
<organism evidence="2 3">
    <name type="scientific">Yanshouia hominis</name>
    <dbReference type="NCBI Taxonomy" id="2763673"/>
    <lineage>
        <taxon>Bacteria</taxon>
        <taxon>Bacillati</taxon>
        <taxon>Bacillota</taxon>
        <taxon>Clostridia</taxon>
        <taxon>Eubacteriales</taxon>
        <taxon>Oscillospiraceae</taxon>
        <taxon>Yanshouia</taxon>
    </lineage>
</organism>
<comment type="caution">
    <text evidence="2">The sequence shown here is derived from an EMBL/GenBank/DDBJ whole genome shotgun (WGS) entry which is preliminary data.</text>
</comment>
<dbReference type="InterPro" id="IPR018657">
    <property type="entry name" value="LarA-like_N"/>
</dbReference>
<dbReference type="EMBL" id="JACRTB010000001">
    <property type="protein sequence ID" value="MBC8574888.1"/>
    <property type="molecule type" value="Genomic_DNA"/>
</dbReference>
<evidence type="ECO:0000313" key="2">
    <source>
        <dbReference type="EMBL" id="MBC8574888.1"/>
    </source>
</evidence>
<dbReference type="Proteomes" id="UP000658131">
    <property type="component" value="Unassembled WGS sequence"/>
</dbReference>
<feature type="domain" description="LarA-like N-terminal" evidence="1">
    <location>
        <begin position="66"/>
        <end position="197"/>
    </location>
</feature>
<dbReference type="Gene3D" id="3.40.50.11440">
    <property type="match status" value="1"/>
</dbReference>
<accession>A0ABR7NGR8</accession>
<proteinExistence type="predicted"/>